<dbReference type="InterPro" id="IPR027843">
    <property type="entry name" value="DUF4440"/>
</dbReference>
<keyword evidence="3" id="KW-1185">Reference proteome</keyword>
<name>A0ABY3XBU7_9GAMM</name>
<accession>A0ABY3XBU7</accession>
<dbReference type="InterPro" id="IPR032710">
    <property type="entry name" value="NTF2-like_dom_sf"/>
</dbReference>
<reference evidence="2 3" key="1">
    <citation type="submission" date="2022-03" db="EMBL/GenBank/DDBJ databases">
        <title>Complete genome sequence of Lysobacter capsici VKM B-2533 and Lysobacter gummosus 10.1.1, promising sources of lytic agents.</title>
        <authorList>
            <person name="Tarlachkov S.V."/>
            <person name="Kudryakova I.V."/>
            <person name="Afoshin A.S."/>
            <person name="Leontyevskaya E.A."/>
            <person name="Leontyevskaya N.V."/>
        </authorList>
    </citation>
    <scope>NUCLEOTIDE SEQUENCE [LARGE SCALE GENOMIC DNA]</scope>
    <source>
        <strain evidence="2 3">10.1.1</strain>
    </source>
</reference>
<evidence type="ECO:0000313" key="2">
    <source>
        <dbReference type="EMBL" id="UNP29085.1"/>
    </source>
</evidence>
<dbReference type="SUPFAM" id="SSF54427">
    <property type="entry name" value="NTF2-like"/>
    <property type="match status" value="1"/>
</dbReference>
<sequence length="130" mass="14864">MNRSNQKGEIERLEKSFWQSMLDGAPEVATRMLTEPAVMVSAHGTNKFDHAAYLKMANDDKFKLTDYEISGMDVIFPTDDVAVASYHVNQKMQMNGKPMEMEVYDTSTWVKVDDRWLCVMHTESPVASKH</sequence>
<evidence type="ECO:0000313" key="3">
    <source>
        <dbReference type="Proteomes" id="UP000829194"/>
    </source>
</evidence>
<organism evidence="2 3">
    <name type="scientific">Lysobacter gummosus</name>
    <dbReference type="NCBI Taxonomy" id="262324"/>
    <lineage>
        <taxon>Bacteria</taxon>
        <taxon>Pseudomonadati</taxon>
        <taxon>Pseudomonadota</taxon>
        <taxon>Gammaproteobacteria</taxon>
        <taxon>Lysobacterales</taxon>
        <taxon>Lysobacteraceae</taxon>
        <taxon>Lysobacter</taxon>
    </lineage>
</organism>
<feature type="domain" description="DUF4440" evidence="1">
    <location>
        <begin position="10"/>
        <end position="117"/>
    </location>
</feature>
<dbReference type="Gene3D" id="3.10.450.50">
    <property type="match status" value="1"/>
</dbReference>
<evidence type="ECO:0000259" key="1">
    <source>
        <dbReference type="Pfam" id="PF14534"/>
    </source>
</evidence>
<dbReference type="RefSeq" id="WP_057944597.1">
    <property type="nucleotide sequence ID" value="NZ_CP011131.1"/>
</dbReference>
<protein>
    <submittedName>
        <fullName evidence="2">Nuclear transport factor 2 family protein</fullName>
    </submittedName>
</protein>
<proteinExistence type="predicted"/>
<dbReference type="EMBL" id="CP093547">
    <property type="protein sequence ID" value="UNP29085.1"/>
    <property type="molecule type" value="Genomic_DNA"/>
</dbReference>
<dbReference type="Pfam" id="PF14534">
    <property type="entry name" value="DUF4440"/>
    <property type="match status" value="1"/>
</dbReference>
<gene>
    <name evidence="2" type="ORF">MOV92_21870</name>
</gene>
<dbReference type="Proteomes" id="UP000829194">
    <property type="component" value="Chromosome"/>
</dbReference>